<name>A0A0D2I3C8_9EURO</name>
<dbReference type="Gene3D" id="2.40.160.20">
    <property type="match status" value="1"/>
</dbReference>
<evidence type="ECO:0000256" key="1">
    <source>
        <dbReference type="SAM" id="SignalP"/>
    </source>
</evidence>
<protein>
    <submittedName>
        <fullName evidence="2">Uncharacterized protein</fullName>
    </submittedName>
</protein>
<dbReference type="AlphaFoldDB" id="A0A0D2I3C8"/>
<dbReference type="HOGENOM" id="CLU_1454617_0_0_1"/>
<evidence type="ECO:0000313" key="2">
    <source>
        <dbReference type="EMBL" id="KIX00279.1"/>
    </source>
</evidence>
<dbReference type="OrthoDB" id="3426753at2759"/>
<keyword evidence="3" id="KW-1185">Reference proteome</keyword>
<keyword evidence="1" id="KW-0732">Signal</keyword>
<reference evidence="2 3" key="1">
    <citation type="submission" date="2015-01" db="EMBL/GenBank/DDBJ databases">
        <title>The Genome Sequence of Rhinocladiella mackenzie CBS 650.93.</title>
        <authorList>
            <consortium name="The Broad Institute Genomics Platform"/>
            <person name="Cuomo C."/>
            <person name="de Hoog S."/>
            <person name="Gorbushina A."/>
            <person name="Stielow B."/>
            <person name="Teixiera M."/>
            <person name="Abouelleil A."/>
            <person name="Chapman S.B."/>
            <person name="Priest M."/>
            <person name="Young S.K."/>
            <person name="Wortman J."/>
            <person name="Nusbaum C."/>
            <person name="Birren B."/>
        </authorList>
    </citation>
    <scope>NUCLEOTIDE SEQUENCE [LARGE SCALE GENOMIC DNA]</scope>
    <source>
        <strain evidence="2 3">CBS 650.93</strain>
    </source>
</reference>
<organism evidence="2 3">
    <name type="scientific">Rhinocladiella mackenziei CBS 650.93</name>
    <dbReference type="NCBI Taxonomy" id="1442369"/>
    <lineage>
        <taxon>Eukaryota</taxon>
        <taxon>Fungi</taxon>
        <taxon>Dikarya</taxon>
        <taxon>Ascomycota</taxon>
        <taxon>Pezizomycotina</taxon>
        <taxon>Eurotiomycetes</taxon>
        <taxon>Chaetothyriomycetidae</taxon>
        <taxon>Chaetothyriales</taxon>
        <taxon>Herpotrichiellaceae</taxon>
        <taxon>Rhinocladiella</taxon>
    </lineage>
</organism>
<proteinExistence type="predicted"/>
<accession>A0A0D2I3C8</accession>
<dbReference type="VEuPathDB" id="FungiDB:Z518_10418"/>
<dbReference type="GeneID" id="25298489"/>
<evidence type="ECO:0000313" key="3">
    <source>
        <dbReference type="Proteomes" id="UP000053617"/>
    </source>
</evidence>
<sequence>MLPILAFVSVVAGTIAAQGTSTFHPPVARPFIDIDFFVGWPVNTTAPNGLIAVTPNAAGTITGRFNGHIVENTTASVERFYPADTGPGVYSEYINEILLATEDDENVLLKMSGTAMYANGGLHGFAYARFETVIANLSWINYGMFVAEWVGNTNSGTGNAKVQVFEILSGGRLDGQPIAAINTTDTSA</sequence>
<dbReference type="Proteomes" id="UP000053617">
    <property type="component" value="Unassembled WGS sequence"/>
</dbReference>
<gene>
    <name evidence="2" type="ORF">Z518_10418</name>
</gene>
<feature type="chain" id="PRO_5002243839" evidence="1">
    <location>
        <begin position="17"/>
        <end position="188"/>
    </location>
</feature>
<feature type="signal peptide" evidence="1">
    <location>
        <begin position="1"/>
        <end position="16"/>
    </location>
</feature>
<dbReference type="EMBL" id="KN847483">
    <property type="protein sequence ID" value="KIX00279.1"/>
    <property type="molecule type" value="Genomic_DNA"/>
</dbReference>
<dbReference type="RefSeq" id="XP_013267415.1">
    <property type="nucleotide sequence ID" value="XM_013411961.1"/>
</dbReference>